<name>A0AAD4C9F1_BOLED</name>
<comment type="caution">
    <text evidence="1">The sequence shown here is derived from an EMBL/GenBank/DDBJ whole genome shotgun (WGS) entry which is preliminary data.</text>
</comment>
<reference evidence="1" key="1">
    <citation type="submission" date="2019-10" db="EMBL/GenBank/DDBJ databases">
        <authorList>
            <consortium name="DOE Joint Genome Institute"/>
            <person name="Kuo A."/>
            <person name="Miyauchi S."/>
            <person name="Kiss E."/>
            <person name="Drula E."/>
            <person name="Kohler A."/>
            <person name="Sanchez-Garcia M."/>
            <person name="Andreopoulos B."/>
            <person name="Barry K.W."/>
            <person name="Bonito G."/>
            <person name="Buee M."/>
            <person name="Carver A."/>
            <person name="Chen C."/>
            <person name="Cichocki N."/>
            <person name="Clum A."/>
            <person name="Culley D."/>
            <person name="Crous P.W."/>
            <person name="Fauchery L."/>
            <person name="Girlanda M."/>
            <person name="Hayes R."/>
            <person name="Keri Z."/>
            <person name="LaButti K."/>
            <person name="Lipzen A."/>
            <person name="Lombard V."/>
            <person name="Magnuson J."/>
            <person name="Maillard F."/>
            <person name="Morin E."/>
            <person name="Murat C."/>
            <person name="Nolan M."/>
            <person name="Ohm R."/>
            <person name="Pangilinan J."/>
            <person name="Pereira M."/>
            <person name="Perotto S."/>
            <person name="Peter M."/>
            <person name="Riley R."/>
            <person name="Sitrit Y."/>
            <person name="Stielow B."/>
            <person name="Szollosi G."/>
            <person name="Zifcakova L."/>
            <person name="Stursova M."/>
            <person name="Spatafora J.W."/>
            <person name="Tedersoo L."/>
            <person name="Vaario L.-M."/>
            <person name="Yamada A."/>
            <person name="Yan M."/>
            <person name="Wang P."/>
            <person name="Xu J."/>
            <person name="Bruns T."/>
            <person name="Baldrian P."/>
            <person name="Vilgalys R."/>
            <person name="Henrissat B."/>
            <person name="Grigoriev I.V."/>
            <person name="Hibbett D."/>
            <person name="Nagy L.G."/>
            <person name="Martin F.M."/>
        </authorList>
    </citation>
    <scope>NUCLEOTIDE SEQUENCE</scope>
    <source>
        <strain evidence="1">BED1</strain>
    </source>
</reference>
<dbReference type="Proteomes" id="UP001194468">
    <property type="component" value="Unassembled WGS sequence"/>
</dbReference>
<evidence type="ECO:0000313" key="2">
    <source>
        <dbReference type="Proteomes" id="UP001194468"/>
    </source>
</evidence>
<organism evidence="1 2">
    <name type="scientific">Boletus edulis BED1</name>
    <dbReference type="NCBI Taxonomy" id="1328754"/>
    <lineage>
        <taxon>Eukaryota</taxon>
        <taxon>Fungi</taxon>
        <taxon>Dikarya</taxon>
        <taxon>Basidiomycota</taxon>
        <taxon>Agaricomycotina</taxon>
        <taxon>Agaricomycetes</taxon>
        <taxon>Agaricomycetidae</taxon>
        <taxon>Boletales</taxon>
        <taxon>Boletineae</taxon>
        <taxon>Boletaceae</taxon>
        <taxon>Boletoideae</taxon>
        <taxon>Boletus</taxon>
    </lineage>
</organism>
<protein>
    <submittedName>
        <fullName evidence="1">Uncharacterized protein</fullName>
    </submittedName>
</protein>
<dbReference type="EMBL" id="WHUW01000001">
    <property type="protein sequence ID" value="KAF8452023.1"/>
    <property type="molecule type" value="Genomic_DNA"/>
</dbReference>
<sequence>MIQQSSAFQRFSVERGAGEEWRRWWVRRFCADPLPRRAARTTIRQEAVVS</sequence>
<keyword evidence="2" id="KW-1185">Reference proteome</keyword>
<accession>A0AAD4C9F1</accession>
<reference evidence="1" key="2">
    <citation type="journal article" date="2020" name="Nat. Commun.">
        <title>Large-scale genome sequencing of mycorrhizal fungi provides insights into the early evolution of symbiotic traits.</title>
        <authorList>
            <person name="Miyauchi S."/>
            <person name="Kiss E."/>
            <person name="Kuo A."/>
            <person name="Drula E."/>
            <person name="Kohler A."/>
            <person name="Sanchez-Garcia M."/>
            <person name="Morin E."/>
            <person name="Andreopoulos B."/>
            <person name="Barry K.W."/>
            <person name="Bonito G."/>
            <person name="Buee M."/>
            <person name="Carver A."/>
            <person name="Chen C."/>
            <person name="Cichocki N."/>
            <person name="Clum A."/>
            <person name="Culley D."/>
            <person name="Crous P.W."/>
            <person name="Fauchery L."/>
            <person name="Girlanda M."/>
            <person name="Hayes R.D."/>
            <person name="Keri Z."/>
            <person name="LaButti K."/>
            <person name="Lipzen A."/>
            <person name="Lombard V."/>
            <person name="Magnuson J."/>
            <person name="Maillard F."/>
            <person name="Murat C."/>
            <person name="Nolan M."/>
            <person name="Ohm R.A."/>
            <person name="Pangilinan J."/>
            <person name="Pereira M.F."/>
            <person name="Perotto S."/>
            <person name="Peter M."/>
            <person name="Pfister S."/>
            <person name="Riley R."/>
            <person name="Sitrit Y."/>
            <person name="Stielow J.B."/>
            <person name="Szollosi G."/>
            <person name="Zifcakova L."/>
            <person name="Stursova M."/>
            <person name="Spatafora J.W."/>
            <person name="Tedersoo L."/>
            <person name="Vaario L.M."/>
            <person name="Yamada A."/>
            <person name="Yan M."/>
            <person name="Wang P."/>
            <person name="Xu J."/>
            <person name="Bruns T."/>
            <person name="Baldrian P."/>
            <person name="Vilgalys R."/>
            <person name="Dunand C."/>
            <person name="Henrissat B."/>
            <person name="Grigoriev I.V."/>
            <person name="Hibbett D."/>
            <person name="Nagy L.G."/>
            <person name="Martin F.M."/>
        </authorList>
    </citation>
    <scope>NUCLEOTIDE SEQUENCE</scope>
    <source>
        <strain evidence="1">BED1</strain>
    </source>
</reference>
<gene>
    <name evidence="1" type="ORF">L210DRAFT_3515963</name>
</gene>
<proteinExistence type="predicted"/>
<evidence type="ECO:0000313" key="1">
    <source>
        <dbReference type="EMBL" id="KAF8452023.1"/>
    </source>
</evidence>
<dbReference type="AlphaFoldDB" id="A0AAD4C9F1"/>